<feature type="compositionally biased region" description="Polar residues" evidence="1">
    <location>
        <begin position="1"/>
        <end position="15"/>
    </location>
</feature>
<evidence type="ECO:0000256" key="1">
    <source>
        <dbReference type="SAM" id="MobiDB-lite"/>
    </source>
</evidence>
<protein>
    <submittedName>
        <fullName evidence="2">Uncharacterized protein</fullName>
    </submittedName>
</protein>
<sequence>MSSLTPKKGSANTSLAPIVPPLREIFQSDTSDSEDERFYTPTPIVSPPRKHVHEATSTSTATGDQYLAYLQKIGVKDVYGTPAAQKFGFGQDGLKAFDEGSSAPASQSTDAEAEIVGGYEEGRLDIGKIGGSISASKNSGILTSVTPLGTSALMIQFQSKFSCPAPRSAPARNLCRRWVTAVQHQRSVCSTATLHSRRCRRTIRLWTTIRCLATTRRCSSALVQHCSNLMPLRRRRRRRTLQLCCLDPVGRRRWEASTLM</sequence>
<evidence type="ECO:0000313" key="2">
    <source>
        <dbReference type="EMBL" id="KAF2116044.1"/>
    </source>
</evidence>
<keyword evidence="3" id="KW-1185">Reference proteome</keyword>
<dbReference type="AlphaFoldDB" id="A0A6A5ZAD2"/>
<accession>A0A6A5ZAD2</accession>
<gene>
    <name evidence="2" type="ORF">BDV96DRAFT_40809</name>
</gene>
<reference evidence="2" key="1">
    <citation type="journal article" date="2020" name="Stud. Mycol.">
        <title>101 Dothideomycetes genomes: a test case for predicting lifestyles and emergence of pathogens.</title>
        <authorList>
            <person name="Haridas S."/>
            <person name="Albert R."/>
            <person name="Binder M."/>
            <person name="Bloem J."/>
            <person name="Labutti K."/>
            <person name="Salamov A."/>
            <person name="Andreopoulos B."/>
            <person name="Baker S."/>
            <person name="Barry K."/>
            <person name="Bills G."/>
            <person name="Bluhm B."/>
            <person name="Cannon C."/>
            <person name="Castanera R."/>
            <person name="Culley D."/>
            <person name="Daum C."/>
            <person name="Ezra D."/>
            <person name="Gonzalez J."/>
            <person name="Henrissat B."/>
            <person name="Kuo A."/>
            <person name="Liang C."/>
            <person name="Lipzen A."/>
            <person name="Lutzoni F."/>
            <person name="Magnuson J."/>
            <person name="Mondo S."/>
            <person name="Nolan M."/>
            <person name="Ohm R."/>
            <person name="Pangilinan J."/>
            <person name="Park H.-J."/>
            <person name="Ramirez L."/>
            <person name="Alfaro M."/>
            <person name="Sun H."/>
            <person name="Tritt A."/>
            <person name="Yoshinaga Y."/>
            <person name="Zwiers L.-H."/>
            <person name="Turgeon B."/>
            <person name="Goodwin S."/>
            <person name="Spatafora J."/>
            <person name="Crous P."/>
            <person name="Grigoriev I."/>
        </authorList>
    </citation>
    <scope>NUCLEOTIDE SEQUENCE</scope>
    <source>
        <strain evidence="2">CBS 627.86</strain>
    </source>
</reference>
<dbReference type="EMBL" id="ML977321">
    <property type="protein sequence ID" value="KAF2116044.1"/>
    <property type="molecule type" value="Genomic_DNA"/>
</dbReference>
<dbReference type="Proteomes" id="UP000799770">
    <property type="component" value="Unassembled WGS sequence"/>
</dbReference>
<feature type="region of interest" description="Disordered" evidence="1">
    <location>
        <begin position="1"/>
        <end position="58"/>
    </location>
</feature>
<organism evidence="2 3">
    <name type="scientific">Lophiotrema nucula</name>
    <dbReference type="NCBI Taxonomy" id="690887"/>
    <lineage>
        <taxon>Eukaryota</taxon>
        <taxon>Fungi</taxon>
        <taxon>Dikarya</taxon>
        <taxon>Ascomycota</taxon>
        <taxon>Pezizomycotina</taxon>
        <taxon>Dothideomycetes</taxon>
        <taxon>Pleosporomycetidae</taxon>
        <taxon>Pleosporales</taxon>
        <taxon>Lophiotremataceae</taxon>
        <taxon>Lophiotrema</taxon>
    </lineage>
</organism>
<evidence type="ECO:0000313" key="3">
    <source>
        <dbReference type="Proteomes" id="UP000799770"/>
    </source>
</evidence>
<name>A0A6A5ZAD2_9PLEO</name>
<proteinExistence type="predicted"/>